<dbReference type="Proteomes" id="UP000237647">
    <property type="component" value="Unassembled WGS sequence"/>
</dbReference>
<dbReference type="EMBL" id="PVTK01000012">
    <property type="protein sequence ID" value="PRY61385.1"/>
    <property type="molecule type" value="Genomic_DNA"/>
</dbReference>
<feature type="transmembrane region" description="Helical" evidence="6">
    <location>
        <begin position="474"/>
        <end position="493"/>
    </location>
</feature>
<keyword evidence="2" id="KW-1003">Cell membrane</keyword>
<reference evidence="8 9" key="1">
    <citation type="submission" date="2018-03" db="EMBL/GenBank/DDBJ databases">
        <title>Genomic Encyclopedia of Type Strains, Phase III (KMG-III): the genomes of soil and plant-associated and newly described type strains.</title>
        <authorList>
            <person name="Whitman W."/>
        </authorList>
    </citation>
    <scope>NUCLEOTIDE SEQUENCE [LARGE SCALE GENOMIC DNA]</scope>
    <source>
        <strain evidence="8 9">CGMCC 1.12152</strain>
    </source>
</reference>
<accession>A0A2T0UTY3</accession>
<evidence type="ECO:0000259" key="7">
    <source>
        <dbReference type="Pfam" id="PF02687"/>
    </source>
</evidence>
<feature type="transmembrane region" description="Helical" evidence="6">
    <location>
        <begin position="813"/>
        <end position="836"/>
    </location>
</feature>
<evidence type="ECO:0000313" key="9">
    <source>
        <dbReference type="Proteomes" id="UP000237647"/>
    </source>
</evidence>
<feature type="transmembrane region" description="Helical" evidence="6">
    <location>
        <begin position="300"/>
        <end position="330"/>
    </location>
</feature>
<feature type="transmembrane region" description="Helical" evidence="6">
    <location>
        <begin position="350"/>
        <end position="370"/>
    </location>
</feature>
<feature type="transmembrane region" description="Helical" evidence="6">
    <location>
        <begin position="256"/>
        <end position="280"/>
    </location>
</feature>
<evidence type="ECO:0000256" key="4">
    <source>
        <dbReference type="ARBA" id="ARBA00022989"/>
    </source>
</evidence>
<keyword evidence="9" id="KW-1185">Reference proteome</keyword>
<evidence type="ECO:0000256" key="5">
    <source>
        <dbReference type="ARBA" id="ARBA00023136"/>
    </source>
</evidence>
<comment type="subcellular location">
    <subcellularLocation>
        <location evidence="1">Cell membrane</location>
        <topology evidence="1">Multi-pass membrane protein</topology>
    </subcellularLocation>
</comment>
<evidence type="ECO:0000256" key="3">
    <source>
        <dbReference type="ARBA" id="ARBA00022692"/>
    </source>
</evidence>
<feature type="transmembrane region" description="Helical" evidence="6">
    <location>
        <begin position="780"/>
        <end position="807"/>
    </location>
</feature>
<dbReference type="PANTHER" id="PTHR30287:SF1">
    <property type="entry name" value="INNER MEMBRANE PROTEIN"/>
    <property type="match status" value="1"/>
</dbReference>
<dbReference type="OrthoDB" id="5292592at2"/>
<evidence type="ECO:0000256" key="1">
    <source>
        <dbReference type="ARBA" id="ARBA00004651"/>
    </source>
</evidence>
<dbReference type="InterPro" id="IPR003838">
    <property type="entry name" value="ABC3_permease_C"/>
</dbReference>
<dbReference type="InterPro" id="IPR038766">
    <property type="entry name" value="Membrane_comp_ABC_pdt"/>
</dbReference>
<protein>
    <submittedName>
        <fullName evidence="8">Putative ABC transport system permease protein</fullName>
    </submittedName>
</protein>
<proteinExistence type="predicted"/>
<sequence>MSDMPWRLAARSLKRDLRSADVRALFVALILAVAASTMIAFFLDRLERGLERQAGQMLGGDLVLEQRSPFSPELRATLEEAGFALSDQVDLVSMISLGERFQPASLKAVDDIYPHYGVSRVDLGNGVEQIASGPPAGQAWADPRLAQLIDIELGDRVQVGQTELTISGIIEREADQSAGFGNFNPRLMLNTADLEATGLVQEGSRVEFELLAAGPPQALDQVQGLLTELRQAGVEVRDVRVDRPQLGNALQRADSYLGLAGLAAVLLAGVAVAMSARRYVERHLDTAALLRCFGASQQQLVALFSLQLIGLALIASLIGALLGLAGQAILLRLLVSFLPMTLPPPGIMPLWLGVLTALAVLVGFAGPTLLRIKQVSALKVLRRELDPLPPAAWLVVAVAAVVFGGLLWLYSGSLPLAVGLLLGGAVMLAVLWGISALLLNGILKGVKRLTGTGEWSQALRLGGRQLARRREAGVGQLLAFSVTFFAMAMIVLVRGDLLSTWQAQLPDDTPNYFAINIQPGERDAFEQAVAPRVDTQSTLYPMVRGRITAINGQVPQDAVPEDARGDGSLRRELNLTWQAELPEGNQVVAGEWFAEAHEAPEPQGWLSEVDATPQEALVPISMEEGLANRLGLTLDDTLTFSVGGDELTTRITSLRSLNWDSFKPNFFVIFPPGVLESFGHSYITAFHLPDAEQSLIRQLVSDFPGVSLLNVDAILGQVRDVLAQVTRAIELVLLLVLLAGVSVLYAALTASQPVRAHESGLLRVFGAGTRMISRVQGAEYALLGFASGLMGAVLAEIATAALYIYWLELTPRLHLMLWIALPLGGALLIGIIGHALSRSLRRQAPAASLGLLGET</sequence>
<dbReference type="GO" id="GO:0005886">
    <property type="term" value="C:plasma membrane"/>
    <property type="evidence" value="ECO:0007669"/>
    <property type="project" value="UniProtKB-SubCell"/>
</dbReference>
<comment type="caution">
    <text evidence="8">The sequence shown here is derived from an EMBL/GenBank/DDBJ whole genome shotgun (WGS) entry which is preliminary data.</text>
</comment>
<dbReference type="AlphaFoldDB" id="A0A2T0UTY3"/>
<feature type="transmembrane region" description="Helical" evidence="6">
    <location>
        <begin position="21"/>
        <end position="43"/>
    </location>
</feature>
<dbReference type="RefSeq" id="WP_106375980.1">
    <property type="nucleotide sequence ID" value="NZ_PVTK01000012.1"/>
</dbReference>
<dbReference type="Pfam" id="PF02687">
    <property type="entry name" value="FtsX"/>
    <property type="match status" value="2"/>
</dbReference>
<evidence type="ECO:0000256" key="6">
    <source>
        <dbReference type="SAM" id="Phobius"/>
    </source>
</evidence>
<keyword evidence="5 6" id="KW-0472">Membrane</keyword>
<organism evidence="8 9">
    <name type="scientific">Vreelandella songnenensis</name>
    <dbReference type="NCBI Taxonomy" id="1176243"/>
    <lineage>
        <taxon>Bacteria</taxon>
        <taxon>Pseudomonadati</taxon>
        <taxon>Pseudomonadota</taxon>
        <taxon>Gammaproteobacteria</taxon>
        <taxon>Oceanospirillales</taxon>
        <taxon>Halomonadaceae</taxon>
        <taxon>Vreelandella</taxon>
    </lineage>
</organism>
<dbReference type="PANTHER" id="PTHR30287">
    <property type="entry name" value="MEMBRANE COMPONENT OF PREDICTED ABC SUPERFAMILY METABOLITE UPTAKE TRANSPORTER"/>
    <property type="match status" value="1"/>
</dbReference>
<gene>
    <name evidence="8" type="ORF">B0H98_1127</name>
</gene>
<evidence type="ECO:0000256" key="2">
    <source>
        <dbReference type="ARBA" id="ARBA00022475"/>
    </source>
</evidence>
<keyword evidence="3 6" id="KW-0812">Transmembrane</keyword>
<feature type="transmembrane region" description="Helical" evidence="6">
    <location>
        <begin position="728"/>
        <end position="748"/>
    </location>
</feature>
<feature type="transmembrane region" description="Helical" evidence="6">
    <location>
        <begin position="416"/>
        <end position="439"/>
    </location>
</feature>
<name>A0A2T0UTY3_9GAMM</name>
<feature type="domain" description="ABC3 transporter permease C-terminal" evidence="7">
    <location>
        <begin position="732"/>
        <end position="844"/>
    </location>
</feature>
<keyword evidence="4 6" id="KW-1133">Transmembrane helix</keyword>
<feature type="domain" description="ABC3 transporter permease C-terminal" evidence="7">
    <location>
        <begin position="260"/>
        <end position="373"/>
    </location>
</feature>
<evidence type="ECO:0000313" key="8">
    <source>
        <dbReference type="EMBL" id="PRY61385.1"/>
    </source>
</evidence>
<feature type="transmembrane region" description="Helical" evidence="6">
    <location>
        <begin position="391"/>
        <end position="410"/>
    </location>
</feature>